<accession>A0A1L0CQA2</accession>
<name>A0A1L0CQA2_9ASCO</name>
<protein>
    <submittedName>
        <fullName evidence="2">Uncharacterized protein</fullName>
    </submittedName>
</protein>
<dbReference type="AlphaFoldDB" id="A0A1L0CQA2"/>
<dbReference type="VEuPathDB" id="FungiDB:HGUI_02841"/>
<sequence>MPSNILNKISEKLTGHDDHEQHHSSNSYQNQQTSRASDDNDFGDYQSGSNSRTRDHTTGGNGLGDHQRGAFAETSKNSGNSWDHVNSNMNSDGYNTNGAGMRSNDMGDYGQSGNSYRDSVNSSKQQKPASSYNDDEYGSSRTQGSSGRGMKDNLQSAANNQYVQQGINKGKDYISNNL</sequence>
<feature type="compositionally biased region" description="Basic and acidic residues" evidence="1">
    <location>
        <begin position="9"/>
        <end position="23"/>
    </location>
</feature>
<evidence type="ECO:0000313" key="3">
    <source>
        <dbReference type="Proteomes" id="UP000183365"/>
    </source>
</evidence>
<evidence type="ECO:0000256" key="1">
    <source>
        <dbReference type="SAM" id="MobiDB-lite"/>
    </source>
</evidence>
<feature type="compositionally biased region" description="Polar residues" evidence="1">
    <location>
        <begin position="111"/>
        <end position="132"/>
    </location>
</feature>
<gene>
    <name evidence="2" type="ORF">HGUI_02841</name>
</gene>
<feature type="compositionally biased region" description="Polar residues" evidence="1">
    <location>
        <begin position="74"/>
        <end position="98"/>
    </location>
</feature>
<reference evidence="3" key="1">
    <citation type="submission" date="2016-11" db="EMBL/GenBank/DDBJ databases">
        <authorList>
            <person name="Guldener U."/>
        </authorList>
    </citation>
    <scope>NUCLEOTIDE SEQUENCE [LARGE SCALE GENOMIC DNA]</scope>
</reference>
<feature type="region of interest" description="Disordered" evidence="1">
    <location>
        <begin position="1"/>
        <end position="155"/>
    </location>
</feature>
<keyword evidence="3" id="KW-1185">Reference proteome</keyword>
<evidence type="ECO:0000313" key="2">
    <source>
        <dbReference type="EMBL" id="SGZ40641.1"/>
    </source>
</evidence>
<feature type="compositionally biased region" description="Low complexity" evidence="1">
    <location>
        <begin position="24"/>
        <end position="34"/>
    </location>
</feature>
<dbReference type="EMBL" id="FQNF01000058">
    <property type="protein sequence ID" value="SGZ40641.1"/>
    <property type="molecule type" value="Genomic_DNA"/>
</dbReference>
<organism evidence="2 3">
    <name type="scientific">Hanseniaspora guilliermondii</name>
    <dbReference type="NCBI Taxonomy" id="56406"/>
    <lineage>
        <taxon>Eukaryota</taxon>
        <taxon>Fungi</taxon>
        <taxon>Dikarya</taxon>
        <taxon>Ascomycota</taxon>
        <taxon>Saccharomycotina</taxon>
        <taxon>Saccharomycetes</taxon>
        <taxon>Saccharomycodales</taxon>
        <taxon>Saccharomycodaceae</taxon>
        <taxon>Hanseniaspora</taxon>
    </lineage>
</organism>
<dbReference type="Proteomes" id="UP000183365">
    <property type="component" value="Unassembled WGS sequence"/>
</dbReference>
<dbReference type="OrthoDB" id="3973179at2759"/>
<proteinExistence type="predicted"/>